<name>A0ABS9HA93_9ACTN</name>
<dbReference type="PROSITE" id="PS50893">
    <property type="entry name" value="ABC_TRANSPORTER_2"/>
    <property type="match status" value="1"/>
</dbReference>
<reference evidence="6 7" key="1">
    <citation type="submission" date="2022-01" db="EMBL/GenBank/DDBJ databases">
        <title>Nocardioides sp. nov., an actinomycete isolated from mining soil.</title>
        <authorList>
            <person name="Liu L."/>
        </authorList>
    </citation>
    <scope>NUCLEOTIDE SEQUENCE [LARGE SCALE GENOMIC DNA]</scope>
    <source>
        <strain evidence="6 7">KLBMP 9356</strain>
    </source>
</reference>
<dbReference type="SMART" id="SM00382">
    <property type="entry name" value="AAA"/>
    <property type="match status" value="1"/>
</dbReference>
<keyword evidence="2" id="KW-0813">Transport</keyword>
<dbReference type="SUPFAM" id="SSF52540">
    <property type="entry name" value="P-loop containing nucleoside triphosphate hydrolases"/>
    <property type="match status" value="1"/>
</dbReference>
<organism evidence="6 7">
    <name type="scientific">Nocardioides potassii</name>
    <dbReference type="NCBI Taxonomy" id="2911371"/>
    <lineage>
        <taxon>Bacteria</taxon>
        <taxon>Bacillati</taxon>
        <taxon>Actinomycetota</taxon>
        <taxon>Actinomycetes</taxon>
        <taxon>Propionibacteriales</taxon>
        <taxon>Nocardioidaceae</taxon>
        <taxon>Nocardioides</taxon>
    </lineage>
</organism>
<feature type="domain" description="ABC transporter" evidence="5">
    <location>
        <begin position="6"/>
        <end position="223"/>
    </location>
</feature>
<evidence type="ECO:0000256" key="3">
    <source>
        <dbReference type="ARBA" id="ARBA00022741"/>
    </source>
</evidence>
<evidence type="ECO:0000313" key="6">
    <source>
        <dbReference type="EMBL" id="MCF6378116.1"/>
    </source>
</evidence>
<comment type="similarity">
    <text evidence="1">Belongs to the ABC transporter superfamily.</text>
</comment>
<dbReference type="InterPro" id="IPR027417">
    <property type="entry name" value="P-loop_NTPase"/>
</dbReference>
<dbReference type="EMBL" id="JAKJHZ010000007">
    <property type="protein sequence ID" value="MCF6378116.1"/>
    <property type="molecule type" value="Genomic_DNA"/>
</dbReference>
<dbReference type="GO" id="GO:0005524">
    <property type="term" value="F:ATP binding"/>
    <property type="evidence" value="ECO:0007669"/>
    <property type="project" value="UniProtKB-KW"/>
</dbReference>
<evidence type="ECO:0000313" key="7">
    <source>
        <dbReference type="Proteomes" id="UP001201161"/>
    </source>
</evidence>
<dbReference type="RefSeq" id="WP_236401873.1">
    <property type="nucleotide sequence ID" value="NZ_JAKJHZ010000007.1"/>
</dbReference>
<evidence type="ECO:0000256" key="4">
    <source>
        <dbReference type="ARBA" id="ARBA00022840"/>
    </source>
</evidence>
<dbReference type="Proteomes" id="UP001201161">
    <property type="component" value="Unassembled WGS sequence"/>
</dbReference>
<evidence type="ECO:0000256" key="2">
    <source>
        <dbReference type="ARBA" id="ARBA00022448"/>
    </source>
</evidence>
<dbReference type="PROSITE" id="PS00211">
    <property type="entry name" value="ABC_TRANSPORTER_1"/>
    <property type="match status" value="1"/>
</dbReference>
<dbReference type="Pfam" id="PF00005">
    <property type="entry name" value="ABC_tran"/>
    <property type="match status" value="1"/>
</dbReference>
<proteinExistence type="inferred from homology"/>
<evidence type="ECO:0000259" key="5">
    <source>
        <dbReference type="PROSITE" id="PS50893"/>
    </source>
</evidence>
<comment type="caution">
    <text evidence="6">The sequence shown here is derived from an EMBL/GenBank/DDBJ whole genome shotgun (WGS) entry which is preliminary data.</text>
</comment>
<dbReference type="InterPro" id="IPR017911">
    <property type="entry name" value="MacB-like_ATP-bd"/>
</dbReference>
<dbReference type="PANTHER" id="PTHR24220">
    <property type="entry name" value="IMPORT ATP-BINDING PROTEIN"/>
    <property type="match status" value="1"/>
</dbReference>
<sequence length="223" mass="23325">MTGPLVQARDLYMAYGQTAALAGTSVECAAGETLGIVGASGSGKSSLLLCVAGILKPDQGEVWFNNRRIDQLGERERSRLRLTDLGVVFQFGNLVAELTALENVALPLLLQGFGKRQAEKAAGPWLERLGVAHRAGSAPNQMSGGEAQRVALARAFVTEPKAIFADEPTGALDAQTGARVLDALLGVARENGTAVLMATHDLQLARSADRVVSMSDGALVGSR</sequence>
<dbReference type="InterPro" id="IPR015854">
    <property type="entry name" value="ABC_transpr_LolD-like"/>
</dbReference>
<accession>A0ABS9HA93</accession>
<evidence type="ECO:0000256" key="1">
    <source>
        <dbReference type="ARBA" id="ARBA00005417"/>
    </source>
</evidence>
<keyword evidence="7" id="KW-1185">Reference proteome</keyword>
<dbReference type="CDD" id="cd03255">
    <property type="entry name" value="ABC_MJ0796_LolCDE_FtsE"/>
    <property type="match status" value="1"/>
</dbReference>
<keyword evidence="4 6" id="KW-0067">ATP-binding</keyword>
<dbReference type="InterPro" id="IPR017871">
    <property type="entry name" value="ABC_transporter-like_CS"/>
</dbReference>
<dbReference type="PANTHER" id="PTHR24220:SF689">
    <property type="entry name" value="LIPOPROTEIN-RELEASING SYSTEM ATP-BINDING PROTEIN LOLD"/>
    <property type="match status" value="1"/>
</dbReference>
<keyword evidence="3" id="KW-0547">Nucleotide-binding</keyword>
<dbReference type="Gene3D" id="3.40.50.300">
    <property type="entry name" value="P-loop containing nucleotide triphosphate hydrolases"/>
    <property type="match status" value="1"/>
</dbReference>
<dbReference type="InterPro" id="IPR003439">
    <property type="entry name" value="ABC_transporter-like_ATP-bd"/>
</dbReference>
<dbReference type="InterPro" id="IPR003593">
    <property type="entry name" value="AAA+_ATPase"/>
</dbReference>
<gene>
    <name evidence="6" type="ORF">L2K70_10930</name>
</gene>
<protein>
    <submittedName>
        <fullName evidence="6">ABC transporter ATP-binding protein</fullName>
    </submittedName>
</protein>